<comment type="cofactor">
    <cofactor evidence="1">
        <name>Zn(2+)</name>
        <dbReference type="ChEBI" id="CHEBI:29105"/>
    </cofactor>
</comment>
<dbReference type="GO" id="GO:0008235">
    <property type="term" value="F:metalloexopeptidase activity"/>
    <property type="evidence" value="ECO:0007669"/>
    <property type="project" value="InterPro"/>
</dbReference>
<evidence type="ECO:0000256" key="6">
    <source>
        <dbReference type="ARBA" id="ARBA00022801"/>
    </source>
</evidence>
<reference evidence="11 12" key="1">
    <citation type="journal article" date="2019" name="BMC Genomics">
        <title>Chromosome level assembly and comparative genome analysis confirm lager-brewing yeasts originated from a single hybridization.</title>
        <authorList>
            <person name="Salazar A.N."/>
            <person name="Gorter de Vries A.R."/>
            <person name="van den Broek M."/>
            <person name="Brouwers N."/>
            <person name="de la Torre Cortes P."/>
            <person name="Kuijpers N.G.A."/>
            <person name="Daran J.G."/>
            <person name="Abeel T."/>
        </authorList>
    </citation>
    <scope>NUCLEOTIDE SEQUENCE [LARGE SCALE GENOMIC DNA]</scope>
    <source>
        <strain evidence="11 12">CBS 1483</strain>
    </source>
</reference>
<protein>
    <recommendedName>
        <fullName evidence="9">Peptide hydrolase</fullName>
        <ecNumber evidence="9">3.4.-.-</ecNumber>
    </recommendedName>
</protein>
<evidence type="ECO:0000256" key="4">
    <source>
        <dbReference type="ARBA" id="ARBA00022723"/>
    </source>
</evidence>
<evidence type="ECO:0000256" key="7">
    <source>
        <dbReference type="ARBA" id="ARBA00022833"/>
    </source>
</evidence>
<feature type="chain" id="PRO_5025717767" description="Peptide hydrolase" evidence="9">
    <location>
        <begin position="19"/>
        <end position="374"/>
    </location>
</feature>
<dbReference type="OrthoDB" id="2214at2759"/>
<dbReference type="GO" id="GO:0006508">
    <property type="term" value="P:proteolysis"/>
    <property type="evidence" value="ECO:0007669"/>
    <property type="project" value="UniProtKB-KW"/>
</dbReference>
<evidence type="ECO:0000256" key="3">
    <source>
        <dbReference type="ARBA" id="ARBA00022670"/>
    </source>
</evidence>
<dbReference type="InterPro" id="IPR045175">
    <property type="entry name" value="M28_fam"/>
</dbReference>
<name>A0A6C1DRU8_SACPS</name>
<evidence type="ECO:0000256" key="5">
    <source>
        <dbReference type="ARBA" id="ARBA00022729"/>
    </source>
</evidence>
<dbReference type="SUPFAM" id="SSF53187">
    <property type="entry name" value="Zn-dependent exopeptidases"/>
    <property type="match status" value="1"/>
</dbReference>
<dbReference type="AlphaFoldDB" id="A0A6C1DRU8"/>
<evidence type="ECO:0000313" key="12">
    <source>
        <dbReference type="Proteomes" id="UP000501346"/>
    </source>
</evidence>
<dbReference type="EC" id="3.4.-.-" evidence="9"/>
<dbReference type="PANTHER" id="PTHR12147">
    <property type="entry name" value="METALLOPEPTIDASE M28 FAMILY MEMBER"/>
    <property type="match status" value="1"/>
</dbReference>
<accession>A0A6C1DRU8</accession>
<dbReference type="Gene3D" id="3.40.630.10">
    <property type="entry name" value="Zn peptidases"/>
    <property type="match status" value="1"/>
</dbReference>
<gene>
    <name evidence="11" type="ORF">GRS66_001144</name>
</gene>
<comment type="similarity">
    <text evidence="8">Belongs to the peptidase M28 family. M28E subfamily.</text>
</comment>
<evidence type="ECO:0000256" key="2">
    <source>
        <dbReference type="ARBA" id="ARBA00022438"/>
    </source>
</evidence>
<dbReference type="EMBL" id="CP048985">
    <property type="protein sequence ID" value="QID78914.1"/>
    <property type="molecule type" value="Genomic_DNA"/>
</dbReference>
<feature type="signal peptide" evidence="9">
    <location>
        <begin position="1"/>
        <end position="18"/>
    </location>
</feature>
<dbReference type="PANTHER" id="PTHR12147:SF56">
    <property type="entry name" value="AMINOPEPTIDASE YDR415C-RELATED"/>
    <property type="match status" value="1"/>
</dbReference>
<dbReference type="Proteomes" id="UP000501346">
    <property type="component" value="Chromosome ScIV"/>
</dbReference>
<feature type="domain" description="Peptidase M28" evidence="10">
    <location>
        <begin position="158"/>
        <end position="363"/>
    </location>
</feature>
<sequence>MRIQSLFVLFNVAIIAWSYPYEPLRVLQVGENEVMEVPESEKLNLRRRGVKFFDVTKHTSFLPFFNKEEEPTVPTYNYPPEISNKEVVDDSIKNIDKGSMHKNLAKFTSFYTRYYKSDHGFESAEWLAATIANITKDIPQDTLTIEHFDHKEWKQYSIIVRVTGSTTPEDIIVIGSHQDSINLLLPSIMAAPGADDNGSGTVTNMEALRLYTENFLKRGFRPNNTVEFHFYSAEEGGLLGSLDVFTAYAKQKKHVRAMLQQDMTGYVSDPEDEHVGIVTDYTTPALTDFIKLIINSYLSIPYRDTQCGYACSDHGSATRNGFPGSFVIESEFKKTNKYIHSTMDTLDRLSLAHMAEHTKIVLGVIIELGSWSAW</sequence>
<evidence type="ECO:0000313" key="11">
    <source>
        <dbReference type="EMBL" id="QID78914.1"/>
    </source>
</evidence>
<dbReference type="GO" id="GO:0004177">
    <property type="term" value="F:aminopeptidase activity"/>
    <property type="evidence" value="ECO:0007669"/>
    <property type="project" value="UniProtKB-KW"/>
</dbReference>
<keyword evidence="5 9" id="KW-0732">Signal</keyword>
<evidence type="ECO:0000256" key="1">
    <source>
        <dbReference type="ARBA" id="ARBA00001947"/>
    </source>
</evidence>
<dbReference type="FunFam" id="3.40.630.10:FF:000042">
    <property type="entry name" value="Peptide hydrolase"/>
    <property type="match status" value="1"/>
</dbReference>
<keyword evidence="3 9" id="KW-0645">Protease</keyword>
<evidence type="ECO:0000259" key="10">
    <source>
        <dbReference type="Pfam" id="PF04389"/>
    </source>
</evidence>
<keyword evidence="7 9" id="KW-0862">Zinc</keyword>
<keyword evidence="6 9" id="KW-0378">Hydrolase</keyword>
<dbReference type="InterPro" id="IPR007484">
    <property type="entry name" value="Peptidase_M28"/>
</dbReference>
<dbReference type="Pfam" id="PF04389">
    <property type="entry name" value="Peptidase_M28"/>
    <property type="match status" value="1"/>
</dbReference>
<evidence type="ECO:0000256" key="9">
    <source>
        <dbReference type="RuleBase" id="RU361240"/>
    </source>
</evidence>
<keyword evidence="4 9" id="KW-0479">Metal-binding</keyword>
<organism evidence="11 12">
    <name type="scientific">Saccharomyces pastorianus</name>
    <name type="common">Lager yeast</name>
    <name type="synonym">Saccharomyces cerevisiae x Saccharomyces eubayanus</name>
    <dbReference type="NCBI Taxonomy" id="27292"/>
    <lineage>
        <taxon>Eukaryota</taxon>
        <taxon>Fungi</taxon>
        <taxon>Dikarya</taxon>
        <taxon>Ascomycota</taxon>
        <taxon>Saccharomycotina</taxon>
        <taxon>Saccharomycetes</taxon>
        <taxon>Saccharomycetales</taxon>
        <taxon>Saccharomycetaceae</taxon>
        <taxon>Saccharomyces</taxon>
    </lineage>
</organism>
<keyword evidence="2" id="KW-0031">Aminopeptidase</keyword>
<keyword evidence="12" id="KW-1185">Reference proteome</keyword>
<dbReference type="CDD" id="cd03879">
    <property type="entry name" value="M28_AAP"/>
    <property type="match status" value="1"/>
</dbReference>
<evidence type="ECO:0000256" key="8">
    <source>
        <dbReference type="ARBA" id="ARBA00043962"/>
    </source>
</evidence>
<proteinExistence type="inferred from homology"/>
<dbReference type="GO" id="GO:0046872">
    <property type="term" value="F:metal ion binding"/>
    <property type="evidence" value="ECO:0007669"/>
    <property type="project" value="UniProtKB-KW"/>
</dbReference>